<proteinExistence type="predicted"/>
<evidence type="ECO:0000313" key="1">
    <source>
        <dbReference type="EnsemblMetazoa" id="PPA42342.1"/>
    </source>
</evidence>
<sequence length="240" mass="25873">MAMLIVQLLLLVVTQIMCMPDTMCFTPKSDGGRSVLEKTLNKKTQRACEVACGDRADVRFLTIHSRLIAKLQCEAYSYRASNCTLLGAIVPSMMCTAPAEILVKQATGCPVRSDLVAEVNKPKDTCVTAFFASETKLDVEGICPLDANNYVVRGIDEFGIRVTLDNNKANVLKFDSARNLWAFTYAPTDFIKYLVSVSCASNSGTCPCGAVKGLNPTPPGGTNAMIEVTPICSDATHTLT</sequence>
<name>A0A2A6D2X3_PRIPA</name>
<accession>A0A8R1YWS5</accession>
<dbReference type="EnsemblMetazoa" id="PPA42342.1">
    <property type="protein sequence ID" value="PPA42342.1"/>
    <property type="gene ID" value="WBGene00280711"/>
</dbReference>
<reference evidence="2" key="1">
    <citation type="journal article" date="2008" name="Nat. Genet.">
        <title>The Pristionchus pacificus genome provides a unique perspective on nematode lifestyle and parasitism.</title>
        <authorList>
            <person name="Dieterich C."/>
            <person name="Clifton S.W."/>
            <person name="Schuster L.N."/>
            <person name="Chinwalla A."/>
            <person name="Delehaunty K."/>
            <person name="Dinkelacker I."/>
            <person name="Fulton L."/>
            <person name="Fulton R."/>
            <person name="Godfrey J."/>
            <person name="Minx P."/>
            <person name="Mitreva M."/>
            <person name="Roeseler W."/>
            <person name="Tian H."/>
            <person name="Witte H."/>
            <person name="Yang S.P."/>
            <person name="Wilson R.K."/>
            <person name="Sommer R.J."/>
        </authorList>
    </citation>
    <scope>NUCLEOTIDE SEQUENCE [LARGE SCALE GENOMIC DNA]</scope>
    <source>
        <strain evidence="2">PS312</strain>
    </source>
</reference>
<gene>
    <name evidence="1" type="primary">WBGene00280711</name>
</gene>
<keyword evidence="2" id="KW-1185">Reference proteome</keyword>
<evidence type="ECO:0000313" key="2">
    <source>
        <dbReference type="Proteomes" id="UP000005239"/>
    </source>
</evidence>
<protein>
    <submittedName>
        <fullName evidence="1">Uncharacterized protein</fullName>
    </submittedName>
</protein>
<organism evidence="1 2">
    <name type="scientific">Pristionchus pacificus</name>
    <name type="common">Parasitic nematode worm</name>
    <dbReference type="NCBI Taxonomy" id="54126"/>
    <lineage>
        <taxon>Eukaryota</taxon>
        <taxon>Metazoa</taxon>
        <taxon>Ecdysozoa</taxon>
        <taxon>Nematoda</taxon>
        <taxon>Chromadorea</taxon>
        <taxon>Rhabditida</taxon>
        <taxon>Rhabditina</taxon>
        <taxon>Diplogasteromorpha</taxon>
        <taxon>Diplogasteroidea</taxon>
        <taxon>Neodiplogasteridae</taxon>
        <taxon>Pristionchus</taxon>
    </lineage>
</organism>
<reference evidence="1" key="2">
    <citation type="submission" date="2022-06" db="UniProtKB">
        <authorList>
            <consortium name="EnsemblMetazoa"/>
        </authorList>
    </citation>
    <scope>IDENTIFICATION</scope>
    <source>
        <strain evidence="1">PS312</strain>
    </source>
</reference>
<dbReference type="AlphaFoldDB" id="A0A2A6D2X3"/>
<accession>A0A2A6D2X3</accession>
<dbReference type="Proteomes" id="UP000005239">
    <property type="component" value="Unassembled WGS sequence"/>
</dbReference>